<accession>A0A2I1GP04</accession>
<gene>
    <name evidence="2" type="ORF">RhiirA4_463965</name>
</gene>
<evidence type="ECO:0008006" key="4">
    <source>
        <dbReference type="Google" id="ProtNLM"/>
    </source>
</evidence>
<keyword evidence="3" id="KW-1185">Reference proteome</keyword>
<organism evidence="2 3">
    <name type="scientific">Rhizophagus irregularis</name>
    <dbReference type="NCBI Taxonomy" id="588596"/>
    <lineage>
        <taxon>Eukaryota</taxon>
        <taxon>Fungi</taxon>
        <taxon>Fungi incertae sedis</taxon>
        <taxon>Mucoromycota</taxon>
        <taxon>Glomeromycotina</taxon>
        <taxon>Glomeromycetes</taxon>
        <taxon>Glomerales</taxon>
        <taxon>Glomeraceae</taxon>
        <taxon>Rhizophagus</taxon>
    </lineage>
</organism>
<dbReference type="AlphaFoldDB" id="A0A2I1GP04"/>
<dbReference type="VEuPathDB" id="FungiDB:RhiirFUN_025891"/>
<name>A0A2I1GP04_9GLOM</name>
<evidence type="ECO:0000313" key="3">
    <source>
        <dbReference type="Proteomes" id="UP000234323"/>
    </source>
</evidence>
<dbReference type="InterPro" id="IPR009057">
    <property type="entry name" value="Homeodomain-like_sf"/>
</dbReference>
<dbReference type="VEuPathDB" id="FungiDB:FUN_022152"/>
<feature type="region of interest" description="Disordered" evidence="1">
    <location>
        <begin position="162"/>
        <end position="187"/>
    </location>
</feature>
<dbReference type="Proteomes" id="UP000234323">
    <property type="component" value="Unassembled WGS sequence"/>
</dbReference>
<reference evidence="2 3" key="1">
    <citation type="submission" date="2015-10" db="EMBL/GenBank/DDBJ databases">
        <title>Genome analyses suggest a sexual origin of heterokaryosis in a supposedly ancient asexual fungus.</title>
        <authorList>
            <person name="Ropars J."/>
            <person name="Sedzielewska K."/>
            <person name="Noel J."/>
            <person name="Charron P."/>
            <person name="Farinelli L."/>
            <person name="Marton T."/>
            <person name="Kruger M."/>
            <person name="Pelin A."/>
            <person name="Brachmann A."/>
            <person name="Corradi N."/>
        </authorList>
    </citation>
    <scope>NUCLEOTIDE SEQUENCE [LARGE SCALE GENOMIC DNA]</scope>
    <source>
        <strain evidence="2 3">A4</strain>
    </source>
</reference>
<sequence length="214" mass="25872">MGKTSQFNDKEDTLIINYMYYMEKKCNYKCDYYKFVKISESMPKYTPKQISNHWRNHLYPNLCHWKSKKNSIVKRIKQRLKSKILIENYYNYENNVYCDNEKNHTLKRPRKHQTFFKKLMIHDTVNQLNKRRKFRNSSQKTHLSNSRKVAPQQFHVKQEHQKFNVPLPSSNNVSYYTPSSQNDSSSRVTIESLLHENNYFPGMNEVAKEYYSTV</sequence>
<dbReference type="SUPFAM" id="SSF46689">
    <property type="entry name" value="Homeodomain-like"/>
    <property type="match status" value="1"/>
</dbReference>
<dbReference type="EMBL" id="LLXI01000636">
    <property type="protein sequence ID" value="PKY48382.1"/>
    <property type="molecule type" value="Genomic_DNA"/>
</dbReference>
<dbReference type="OrthoDB" id="2442594at2759"/>
<protein>
    <recommendedName>
        <fullName evidence="4">HTH myb-type domain-containing protein</fullName>
    </recommendedName>
</protein>
<dbReference type="VEuPathDB" id="FungiDB:RhiirA1_539436"/>
<dbReference type="Gene3D" id="1.10.10.60">
    <property type="entry name" value="Homeodomain-like"/>
    <property type="match status" value="1"/>
</dbReference>
<comment type="caution">
    <text evidence="2">The sequence shown here is derived from an EMBL/GenBank/DDBJ whole genome shotgun (WGS) entry which is preliminary data.</text>
</comment>
<evidence type="ECO:0000313" key="2">
    <source>
        <dbReference type="EMBL" id="PKY48382.1"/>
    </source>
</evidence>
<evidence type="ECO:0000256" key="1">
    <source>
        <dbReference type="SAM" id="MobiDB-lite"/>
    </source>
</evidence>
<feature type="compositionally biased region" description="Polar residues" evidence="1">
    <location>
        <begin position="167"/>
        <end position="187"/>
    </location>
</feature>
<proteinExistence type="predicted"/>